<proteinExistence type="predicted"/>
<dbReference type="EMBL" id="MN739512">
    <property type="protein sequence ID" value="QHT09460.1"/>
    <property type="molecule type" value="Genomic_DNA"/>
</dbReference>
<organism evidence="1">
    <name type="scientific">viral metagenome</name>
    <dbReference type="NCBI Taxonomy" id="1070528"/>
    <lineage>
        <taxon>unclassified sequences</taxon>
        <taxon>metagenomes</taxon>
        <taxon>organismal metagenomes</taxon>
    </lineage>
</organism>
<accession>A0A6C0CZQ5</accession>
<protein>
    <submittedName>
        <fullName evidence="1">Uncharacterized protein</fullName>
    </submittedName>
</protein>
<reference evidence="1" key="1">
    <citation type="journal article" date="2020" name="Nature">
        <title>Giant virus diversity and host interactions through global metagenomics.</title>
        <authorList>
            <person name="Schulz F."/>
            <person name="Roux S."/>
            <person name="Paez-Espino D."/>
            <person name="Jungbluth S."/>
            <person name="Walsh D.A."/>
            <person name="Denef V.J."/>
            <person name="McMahon K.D."/>
            <person name="Konstantinidis K.T."/>
            <person name="Eloe-Fadrosh E.A."/>
            <person name="Kyrpides N.C."/>
            <person name="Woyke T."/>
        </authorList>
    </citation>
    <scope>NUCLEOTIDE SEQUENCE</scope>
    <source>
        <strain evidence="1">GVMAG-M-3300023174-102</strain>
    </source>
</reference>
<evidence type="ECO:0000313" key="1">
    <source>
        <dbReference type="EMBL" id="QHT09460.1"/>
    </source>
</evidence>
<sequence>MTEIKTDNWVVSNVEVNEIKPEYTVKINNGIERFWVLVKSITDDGTIIGTVNNNLIHNRGYNFGNTIKFKRENVYVVHTTEYLIDNSNKLENKLFPIIQSLLDRGVPLDKIPIELDRMFTK</sequence>
<name>A0A6C0CZQ5_9ZZZZ</name>
<dbReference type="AlphaFoldDB" id="A0A6C0CZQ5"/>